<proteinExistence type="predicted"/>
<protein>
    <submittedName>
        <fullName evidence="1">Uncharacterized protein</fullName>
    </submittedName>
</protein>
<gene>
    <name evidence="1" type="ORF">P3T76_008083</name>
</gene>
<keyword evidence="2" id="KW-1185">Reference proteome</keyword>
<sequence>MPQAEIEVTKITHPIAADDFCECVTFPDSGDYEFVKCTADSYWSTFSIYLSDDTCYDITFLDSSEVYSECAYGSDMSSVLRYLRVRLY</sequence>
<evidence type="ECO:0000313" key="1">
    <source>
        <dbReference type="EMBL" id="KAK1940632.1"/>
    </source>
</evidence>
<reference evidence="1" key="1">
    <citation type="submission" date="2023-08" db="EMBL/GenBank/DDBJ databases">
        <title>Reference Genome Resource for the Citrus Pathogen Phytophthora citrophthora.</title>
        <authorList>
            <person name="Moller H."/>
            <person name="Coetzee B."/>
            <person name="Rose L.J."/>
            <person name="Van Niekerk J.M."/>
        </authorList>
    </citation>
    <scope>NUCLEOTIDE SEQUENCE</scope>
    <source>
        <strain evidence="1">STE-U-9442</strain>
    </source>
</reference>
<comment type="caution">
    <text evidence="1">The sequence shown here is derived from an EMBL/GenBank/DDBJ whole genome shotgun (WGS) entry which is preliminary data.</text>
</comment>
<dbReference type="Proteomes" id="UP001259832">
    <property type="component" value="Unassembled WGS sequence"/>
</dbReference>
<organism evidence="1 2">
    <name type="scientific">Phytophthora citrophthora</name>
    <dbReference type="NCBI Taxonomy" id="4793"/>
    <lineage>
        <taxon>Eukaryota</taxon>
        <taxon>Sar</taxon>
        <taxon>Stramenopiles</taxon>
        <taxon>Oomycota</taxon>
        <taxon>Peronosporomycetes</taxon>
        <taxon>Peronosporales</taxon>
        <taxon>Peronosporaceae</taxon>
        <taxon>Phytophthora</taxon>
    </lineage>
</organism>
<accession>A0AAD9GLG3</accession>
<dbReference type="EMBL" id="JASMQC010000014">
    <property type="protein sequence ID" value="KAK1940632.1"/>
    <property type="molecule type" value="Genomic_DNA"/>
</dbReference>
<dbReference type="AlphaFoldDB" id="A0AAD9GLG3"/>
<evidence type="ECO:0000313" key="2">
    <source>
        <dbReference type="Proteomes" id="UP001259832"/>
    </source>
</evidence>
<name>A0AAD9GLG3_9STRA</name>